<dbReference type="InterPro" id="IPR006311">
    <property type="entry name" value="TAT_signal"/>
</dbReference>
<keyword evidence="1" id="KW-0732">Signal</keyword>
<dbReference type="Proteomes" id="UP000054241">
    <property type="component" value="Unassembled WGS sequence"/>
</dbReference>
<accession>A0A101N507</accession>
<evidence type="ECO:0000313" key="2">
    <source>
        <dbReference type="EMBL" id="KUM86679.1"/>
    </source>
</evidence>
<dbReference type="AlphaFoldDB" id="A0A101N507"/>
<evidence type="ECO:0000313" key="3">
    <source>
        <dbReference type="Proteomes" id="UP000054241"/>
    </source>
</evidence>
<dbReference type="PROSITE" id="PS51318">
    <property type="entry name" value="TAT"/>
    <property type="match status" value="1"/>
</dbReference>
<feature type="signal peptide" evidence="1">
    <location>
        <begin position="1"/>
        <end position="32"/>
    </location>
</feature>
<dbReference type="RefSeq" id="WP_067010788.1">
    <property type="nucleotide sequence ID" value="NZ_BNDU01000006.1"/>
</dbReference>
<protein>
    <submittedName>
        <fullName evidence="2">Uncharacterized protein</fullName>
    </submittedName>
</protein>
<keyword evidence="3" id="KW-1185">Reference proteome</keyword>
<dbReference type="EMBL" id="LMWL01000108">
    <property type="protein sequence ID" value="KUM86679.1"/>
    <property type="molecule type" value="Genomic_DNA"/>
</dbReference>
<organism evidence="2 3">
    <name type="scientific">Streptomyces cellostaticus</name>
    <dbReference type="NCBI Taxonomy" id="67285"/>
    <lineage>
        <taxon>Bacteria</taxon>
        <taxon>Bacillati</taxon>
        <taxon>Actinomycetota</taxon>
        <taxon>Actinomycetes</taxon>
        <taxon>Kitasatosporales</taxon>
        <taxon>Streptomycetaceae</taxon>
        <taxon>Streptomyces</taxon>
    </lineage>
</organism>
<feature type="chain" id="PRO_5007101093" evidence="1">
    <location>
        <begin position="33"/>
        <end position="94"/>
    </location>
</feature>
<comment type="caution">
    <text evidence="2">The sequence shown here is derived from an EMBL/GenBank/DDBJ whole genome shotgun (WGS) entry which is preliminary data.</text>
</comment>
<evidence type="ECO:0000256" key="1">
    <source>
        <dbReference type="SAM" id="SignalP"/>
    </source>
</evidence>
<sequence length="94" mass="9154">MNSTLHSRLSAVVGAAALIAGGAIIAAPAAQASGSDCAGYLAASPAPNRANDLNSVGCLVGGTNLPLAKTVCEHVQNDGAQVRADRAANACKLA</sequence>
<proteinExistence type="predicted"/>
<name>A0A101N507_9ACTN</name>
<reference evidence="2 3" key="1">
    <citation type="submission" date="2015-10" db="EMBL/GenBank/DDBJ databases">
        <title>Draft genome sequence of Streptomyces cellostaticus DSM 40189, type strain for the species Streptomyces cellostaticus.</title>
        <authorList>
            <person name="Ruckert C."/>
            <person name="Winkler A."/>
            <person name="Kalinowski J."/>
            <person name="Kampfer P."/>
            <person name="Glaeser S."/>
        </authorList>
    </citation>
    <scope>NUCLEOTIDE SEQUENCE [LARGE SCALE GENOMIC DNA]</scope>
    <source>
        <strain evidence="2 3">DSM 40189</strain>
    </source>
</reference>
<gene>
    <name evidence="2" type="ORF">AQI88_41075</name>
</gene>
<dbReference type="OrthoDB" id="9881237at2"/>